<dbReference type="Pfam" id="PF01244">
    <property type="entry name" value="Peptidase_M19"/>
    <property type="match status" value="1"/>
</dbReference>
<comment type="caution">
    <text evidence="1">The sequence shown here is derived from an EMBL/GenBank/DDBJ whole genome shotgun (WGS) entry which is preliminary data.</text>
</comment>
<dbReference type="InterPro" id="IPR008257">
    <property type="entry name" value="Pept_M19"/>
</dbReference>
<dbReference type="InterPro" id="IPR032466">
    <property type="entry name" value="Metal_Hydrolase"/>
</dbReference>
<dbReference type="PANTHER" id="PTHR10443:SF12">
    <property type="entry name" value="DIPEPTIDASE"/>
    <property type="match status" value="1"/>
</dbReference>
<reference evidence="2" key="1">
    <citation type="journal article" date="2019" name="Int. J. Syst. Evol. Microbiol.">
        <title>The Global Catalogue of Microorganisms (GCM) 10K type strain sequencing project: providing services to taxonomists for standard genome sequencing and annotation.</title>
        <authorList>
            <consortium name="The Broad Institute Genomics Platform"/>
            <consortium name="The Broad Institute Genome Sequencing Center for Infectious Disease"/>
            <person name="Wu L."/>
            <person name="Ma J."/>
        </authorList>
    </citation>
    <scope>NUCLEOTIDE SEQUENCE [LARGE SCALE GENOMIC DNA]</scope>
    <source>
        <strain evidence="2">JCM 14307</strain>
    </source>
</reference>
<dbReference type="Proteomes" id="UP001500280">
    <property type="component" value="Unassembled WGS sequence"/>
</dbReference>
<keyword evidence="2" id="KW-1185">Reference proteome</keyword>
<evidence type="ECO:0000313" key="1">
    <source>
        <dbReference type="EMBL" id="GAA1713107.1"/>
    </source>
</evidence>
<gene>
    <name evidence="1" type="ORF">GCM10009745_71720</name>
</gene>
<dbReference type="Gene3D" id="3.20.20.140">
    <property type="entry name" value="Metal-dependent hydrolases"/>
    <property type="match status" value="1"/>
</dbReference>
<sequence length="355" mass="37936">MTIDAQAQSVHARMRVVDTHDDLLMLCARRPVHLQGAYFRETWLPQLRAGGVDVQVLPVFVADEFRPEGALRQTLRMLETGWRVAAANSDAVRICLTGEDVERALADGLIAIILALEGCEAVGTDVELFEPLFRLGVRIASFTHFGRTMLADGSGEDGTGSRLTGAGIDAVAACESLGIMLDVSHLGAASTDHLLELATRPVIASHSSAYSVRPHHRNLTDARLRGIAETGGTVGINLLATFVDHDDHTVARAVDHVEHVASVVGVEHVGLGPDFIKEVLDEIYGPDEDVLLDGVVASTYIPGLEGPSGLPLITAELIGRGWPEDDIRWVMGGGFSRVLARELGVPGSSGVRRDA</sequence>
<dbReference type="PROSITE" id="PS51365">
    <property type="entry name" value="RENAL_DIPEPTIDASE_2"/>
    <property type="match status" value="1"/>
</dbReference>
<accession>A0ABP4UZA6</accession>
<protein>
    <submittedName>
        <fullName evidence="1">Dipeptidase</fullName>
    </submittedName>
</protein>
<proteinExistence type="predicted"/>
<organism evidence="1 2">
    <name type="scientific">Kribbella yunnanensis</name>
    <dbReference type="NCBI Taxonomy" id="190194"/>
    <lineage>
        <taxon>Bacteria</taxon>
        <taxon>Bacillati</taxon>
        <taxon>Actinomycetota</taxon>
        <taxon>Actinomycetes</taxon>
        <taxon>Propionibacteriales</taxon>
        <taxon>Kribbellaceae</taxon>
        <taxon>Kribbella</taxon>
    </lineage>
</organism>
<dbReference type="EMBL" id="BAAANF010000023">
    <property type="protein sequence ID" value="GAA1713107.1"/>
    <property type="molecule type" value="Genomic_DNA"/>
</dbReference>
<name>A0ABP4UZA6_9ACTN</name>
<dbReference type="SUPFAM" id="SSF51556">
    <property type="entry name" value="Metallo-dependent hydrolases"/>
    <property type="match status" value="1"/>
</dbReference>
<dbReference type="PANTHER" id="PTHR10443">
    <property type="entry name" value="MICROSOMAL DIPEPTIDASE"/>
    <property type="match status" value="1"/>
</dbReference>
<evidence type="ECO:0000313" key="2">
    <source>
        <dbReference type="Proteomes" id="UP001500280"/>
    </source>
</evidence>